<feature type="domain" description="Reverse transcriptase" evidence="1">
    <location>
        <begin position="308"/>
        <end position="444"/>
    </location>
</feature>
<dbReference type="Proteomes" id="UP000242715">
    <property type="component" value="Unassembled WGS sequence"/>
</dbReference>
<accession>A0A2Z6NZM9</accession>
<dbReference type="InterPro" id="IPR036397">
    <property type="entry name" value="RNaseH_sf"/>
</dbReference>
<dbReference type="EMBL" id="DF974335">
    <property type="protein sequence ID" value="GAU47653.1"/>
    <property type="molecule type" value="Genomic_DNA"/>
</dbReference>
<evidence type="ECO:0000313" key="4">
    <source>
        <dbReference type="Proteomes" id="UP000242715"/>
    </source>
</evidence>
<dbReference type="PANTHER" id="PTHR33116:SF86">
    <property type="entry name" value="REVERSE TRANSCRIPTASE DOMAIN-CONTAINING PROTEIN"/>
    <property type="match status" value="1"/>
</dbReference>
<dbReference type="SUPFAM" id="SSF56672">
    <property type="entry name" value="DNA/RNA polymerases"/>
    <property type="match status" value="1"/>
</dbReference>
<dbReference type="InterPro" id="IPR044730">
    <property type="entry name" value="RNase_H-like_dom_plant"/>
</dbReference>
<dbReference type="InterPro" id="IPR002156">
    <property type="entry name" value="RNaseH_domain"/>
</dbReference>
<dbReference type="Gene3D" id="3.60.10.10">
    <property type="entry name" value="Endonuclease/exonuclease/phosphatase"/>
    <property type="match status" value="1"/>
</dbReference>
<evidence type="ECO:0000259" key="1">
    <source>
        <dbReference type="Pfam" id="PF00078"/>
    </source>
</evidence>
<proteinExistence type="predicted"/>
<protein>
    <recommendedName>
        <fullName evidence="5">Reverse transcriptase domain-containing protein</fullName>
    </recommendedName>
</protein>
<dbReference type="Pfam" id="PF13456">
    <property type="entry name" value="RVT_3"/>
    <property type="match status" value="1"/>
</dbReference>
<evidence type="ECO:0008006" key="5">
    <source>
        <dbReference type="Google" id="ProtNLM"/>
    </source>
</evidence>
<evidence type="ECO:0000259" key="2">
    <source>
        <dbReference type="Pfam" id="PF13456"/>
    </source>
</evidence>
<dbReference type="InterPro" id="IPR043502">
    <property type="entry name" value="DNA/RNA_pol_sf"/>
</dbReference>
<sequence>MIINGFLFVVADFGLIDVHMEGYPFTWFKSLGTIRAVEEKLDRALATEHWLTMFPNVIIKNMPVPGSDHYPIMLIKETGPRIGRSQTRFKFENACSGIKWFQPPPDRSCGGSNRGPPYQICQFGIEITFNISNKILISADGNWIVFAAKFMGNPELAYFAGGQRAKTHWLQDGDLNTKFFHATATSWHKINRILSLADDAGNRVTEAPDICNVARDYFVNIFQKQNNTLQLVIDVINPSISAEGDEQLSMRDWRLIALCNVIYKLLAKVLANRLKGVLDKCISINQYAFVPGRFILDNAMAAIEIVHFMKTKTQESADYSVIVNGSRVGPIVPGRGLRQGDPMSPYLFIICAKGLSALIRQAEARGDIQGAKICINAPIISHLLFADDCFLLFRANNIEAFAMKNILSTYEAASGQSINFQKSEFFCSRNVTQADRDVISNTLGVQSVLGKSKYLGLPSMVGRSKKAIFGFIKDRVWRKINSWSSKCLSKVGREVLIKLWGRSGSQNKGIHWMSWDKMSMHKNAGGMGFKNLTAFNLVMLGKQGWHLMTNQNSLISRLYKAKYYPNNNFLNSTVGHNPSFVWRSICSAKFILRADKLIWRVDPHGQYSVKSAYRLCTQEIIDTSLLSRPGMWHLIWKLHTLPKVKNFLWNSLNIWRHSRFSLDVAAMVDPDRDIATVIFNLLQLLNDTDSALFATVLWSIWKQRNNKIWNKTIDSQNFVLARAEDTLKDWIAVQRVQNRAASAMQSVVVSNWKKPLPSRFKCNIDASCEGTKVGIGMCIRDEVGTFIRAKTECFSPRCEVHVGEAIGLLNALNWVHELHLGPVDFELDSKRVVDSFLSHTSDAIEFGDINKNCKSCFSNFYNDSSVEFIHRQVNEVARNLAKVALFSASP</sequence>
<dbReference type="CDD" id="cd06222">
    <property type="entry name" value="RNase_H_like"/>
    <property type="match status" value="1"/>
</dbReference>
<dbReference type="InterPro" id="IPR000477">
    <property type="entry name" value="RT_dom"/>
</dbReference>
<reference evidence="4" key="1">
    <citation type="journal article" date="2017" name="Front. Plant Sci.">
        <title>Climate Clever Clovers: New Paradigm to Reduce the Environmental Footprint of Ruminants by Breeding Low Methanogenic Forages Utilizing Haplotype Variation.</title>
        <authorList>
            <person name="Kaur P."/>
            <person name="Appels R."/>
            <person name="Bayer P.E."/>
            <person name="Keeble-Gagnere G."/>
            <person name="Wang J."/>
            <person name="Hirakawa H."/>
            <person name="Shirasawa K."/>
            <person name="Vercoe P."/>
            <person name="Stefanova K."/>
            <person name="Durmic Z."/>
            <person name="Nichols P."/>
            <person name="Revell C."/>
            <person name="Isobe S.N."/>
            <person name="Edwards D."/>
            <person name="Erskine W."/>
        </authorList>
    </citation>
    <scope>NUCLEOTIDE SEQUENCE [LARGE SCALE GENOMIC DNA]</scope>
    <source>
        <strain evidence="4">cv. Daliak</strain>
    </source>
</reference>
<dbReference type="SUPFAM" id="SSF56219">
    <property type="entry name" value="DNase I-like"/>
    <property type="match status" value="1"/>
</dbReference>
<organism evidence="3 4">
    <name type="scientific">Trifolium subterraneum</name>
    <name type="common">Subterranean clover</name>
    <dbReference type="NCBI Taxonomy" id="3900"/>
    <lineage>
        <taxon>Eukaryota</taxon>
        <taxon>Viridiplantae</taxon>
        <taxon>Streptophyta</taxon>
        <taxon>Embryophyta</taxon>
        <taxon>Tracheophyta</taxon>
        <taxon>Spermatophyta</taxon>
        <taxon>Magnoliopsida</taxon>
        <taxon>eudicotyledons</taxon>
        <taxon>Gunneridae</taxon>
        <taxon>Pentapetalae</taxon>
        <taxon>rosids</taxon>
        <taxon>fabids</taxon>
        <taxon>Fabales</taxon>
        <taxon>Fabaceae</taxon>
        <taxon>Papilionoideae</taxon>
        <taxon>50 kb inversion clade</taxon>
        <taxon>NPAAA clade</taxon>
        <taxon>Hologalegina</taxon>
        <taxon>IRL clade</taxon>
        <taxon>Trifolieae</taxon>
        <taxon>Trifolium</taxon>
    </lineage>
</organism>
<dbReference type="Gene3D" id="3.30.420.10">
    <property type="entry name" value="Ribonuclease H-like superfamily/Ribonuclease H"/>
    <property type="match status" value="1"/>
</dbReference>
<dbReference type="InterPro" id="IPR036691">
    <property type="entry name" value="Endo/exonu/phosph_ase_sf"/>
</dbReference>
<dbReference type="GO" id="GO:0004523">
    <property type="term" value="F:RNA-DNA hybrid ribonuclease activity"/>
    <property type="evidence" value="ECO:0007669"/>
    <property type="project" value="InterPro"/>
</dbReference>
<dbReference type="Pfam" id="PF00078">
    <property type="entry name" value="RVT_1"/>
    <property type="match status" value="1"/>
</dbReference>
<dbReference type="GO" id="GO:0003676">
    <property type="term" value="F:nucleic acid binding"/>
    <property type="evidence" value="ECO:0007669"/>
    <property type="project" value="InterPro"/>
</dbReference>
<dbReference type="OrthoDB" id="1424587at2759"/>
<name>A0A2Z6NZM9_TRISU</name>
<keyword evidence="4" id="KW-1185">Reference proteome</keyword>
<feature type="domain" description="RNase H type-1" evidence="2">
    <location>
        <begin position="763"/>
        <end position="883"/>
    </location>
</feature>
<dbReference type="CDD" id="cd01650">
    <property type="entry name" value="RT_nLTR_like"/>
    <property type="match status" value="1"/>
</dbReference>
<dbReference type="AlphaFoldDB" id="A0A2Z6NZM9"/>
<evidence type="ECO:0000313" key="3">
    <source>
        <dbReference type="EMBL" id="GAU47653.1"/>
    </source>
</evidence>
<dbReference type="PANTHER" id="PTHR33116">
    <property type="entry name" value="REVERSE TRANSCRIPTASE ZINC-BINDING DOMAIN-CONTAINING PROTEIN-RELATED-RELATED"/>
    <property type="match status" value="1"/>
</dbReference>
<gene>
    <name evidence="3" type="ORF">TSUD_27780</name>
</gene>